<dbReference type="HAMAP" id="MF_00024">
    <property type="entry name" value="CobD_CbiB"/>
    <property type="match status" value="1"/>
</dbReference>
<dbReference type="NCBIfam" id="TIGR00380">
    <property type="entry name" value="cobal_cbiB"/>
    <property type="match status" value="1"/>
</dbReference>
<feature type="transmembrane region" description="Helical" evidence="9">
    <location>
        <begin position="158"/>
        <end position="176"/>
    </location>
</feature>
<keyword evidence="5 9" id="KW-0169">Cobalamin biosynthesis</keyword>
<evidence type="ECO:0000256" key="2">
    <source>
        <dbReference type="ARBA" id="ARBA00004953"/>
    </source>
</evidence>
<evidence type="ECO:0000256" key="3">
    <source>
        <dbReference type="ARBA" id="ARBA00006263"/>
    </source>
</evidence>
<comment type="pathway">
    <text evidence="2 9">Cofactor biosynthesis; adenosylcobalamin biosynthesis.</text>
</comment>
<evidence type="ECO:0000256" key="6">
    <source>
        <dbReference type="ARBA" id="ARBA00022692"/>
    </source>
</evidence>
<keyword evidence="11" id="KW-1185">Reference proteome</keyword>
<organism evidence="10 11">
    <name type="scientific">Jingyaoa shaoxingensis</name>
    <dbReference type="NCBI Taxonomy" id="2763671"/>
    <lineage>
        <taxon>Bacteria</taxon>
        <taxon>Bacillati</taxon>
        <taxon>Bacillota</taxon>
        <taxon>Clostridia</taxon>
        <taxon>Lachnospirales</taxon>
        <taxon>Lachnospiraceae</taxon>
        <taxon>Jingyaoa</taxon>
    </lineage>
</organism>
<dbReference type="Pfam" id="PF03186">
    <property type="entry name" value="CobD_Cbib"/>
    <property type="match status" value="1"/>
</dbReference>
<evidence type="ECO:0000256" key="7">
    <source>
        <dbReference type="ARBA" id="ARBA00022989"/>
    </source>
</evidence>
<protein>
    <recommendedName>
        <fullName evidence="9">Cobalamin biosynthesis protein CobD</fullName>
    </recommendedName>
</protein>
<comment type="function">
    <text evidence="9">Converts cobyric acid to cobinamide by the addition of aminopropanol on the F carboxylic group.</text>
</comment>
<comment type="caution">
    <text evidence="10">The sequence shown here is derived from an EMBL/GenBank/DDBJ whole genome shotgun (WGS) entry which is preliminary data.</text>
</comment>
<name>A0ABR7N7T6_9FIRM</name>
<evidence type="ECO:0000313" key="11">
    <source>
        <dbReference type="Proteomes" id="UP000657421"/>
    </source>
</evidence>
<comment type="caution">
    <text evidence="9">Lacks conserved residue(s) required for the propagation of feature annotation.</text>
</comment>
<sequence>MKLSLLALVLGFILDLIIGDPHGLYHPIRLVGNLIGLLEKHMNKKSDSPDRKMVMGWLMALIVITLSSGIPLLLLLLAYHIHPVCGLVLETIMCWQLLATKSLKDESMKVYRKLKKHDLQGSRHAVSMIVGRDTEILDETGVTKAAVETVAENTSDGVIAPMFYIAIGGAFLGWMYKSVNTMDSMVAYKNDRYLYFGRIPAYLDDIANYIPARLAGLLMVLASFLVRLDGAHAFAIFKRDRYNHASPNSAQTEAVMAGALNVQLAGDAWYFGELHKKKTIGDDIRPVEAEDIVRANKLLYGTAVVSLVIFTLVKYLILMF</sequence>
<feature type="transmembrane region" description="Helical" evidence="9">
    <location>
        <begin position="298"/>
        <end position="317"/>
    </location>
</feature>
<comment type="subcellular location">
    <subcellularLocation>
        <location evidence="1 9">Cell membrane</location>
        <topology evidence="1 9">Multi-pass membrane protein</topology>
    </subcellularLocation>
</comment>
<evidence type="ECO:0000256" key="1">
    <source>
        <dbReference type="ARBA" id="ARBA00004651"/>
    </source>
</evidence>
<feature type="transmembrane region" description="Helical" evidence="9">
    <location>
        <begin position="214"/>
        <end position="237"/>
    </location>
</feature>
<proteinExistence type="inferred from homology"/>
<keyword evidence="7 9" id="KW-1133">Transmembrane helix</keyword>
<dbReference type="PANTHER" id="PTHR34308:SF1">
    <property type="entry name" value="COBALAMIN BIOSYNTHESIS PROTEIN CBIB"/>
    <property type="match status" value="1"/>
</dbReference>
<accession>A0ABR7N7T6</accession>
<evidence type="ECO:0000256" key="9">
    <source>
        <dbReference type="HAMAP-Rule" id="MF_00024"/>
    </source>
</evidence>
<evidence type="ECO:0000256" key="4">
    <source>
        <dbReference type="ARBA" id="ARBA00022475"/>
    </source>
</evidence>
<feature type="transmembrane region" description="Helical" evidence="9">
    <location>
        <begin position="54"/>
        <end position="79"/>
    </location>
</feature>
<evidence type="ECO:0000256" key="5">
    <source>
        <dbReference type="ARBA" id="ARBA00022573"/>
    </source>
</evidence>
<dbReference type="InterPro" id="IPR004485">
    <property type="entry name" value="Cobalamin_biosynth_CobD/CbiB"/>
</dbReference>
<comment type="similarity">
    <text evidence="3 9">Belongs to the CobD/CbiB family.</text>
</comment>
<dbReference type="EMBL" id="JACRSZ010000003">
    <property type="protein sequence ID" value="MBC8572465.1"/>
    <property type="molecule type" value="Genomic_DNA"/>
</dbReference>
<evidence type="ECO:0000256" key="8">
    <source>
        <dbReference type="ARBA" id="ARBA00023136"/>
    </source>
</evidence>
<dbReference type="Proteomes" id="UP000657421">
    <property type="component" value="Unassembled WGS sequence"/>
</dbReference>
<dbReference type="RefSeq" id="WP_249307453.1">
    <property type="nucleotide sequence ID" value="NZ_JACRSZ010000003.1"/>
</dbReference>
<keyword evidence="4 9" id="KW-1003">Cell membrane</keyword>
<gene>
    <name evidence="9 10" type="primary">cobD</name>
    <name evidence="10" type="ORF">H8716_05090</name>
</gene>
<keyword evidence="8 9" id="KW-0472">Membrane</keyword>
<evidence type="ECO:0000313" key="10">
    <source>
        <dbReference type="EMBL" id="MBC8572465.1"/>
    </source>
</evidence>
<dbReference type="PANTHER" id="PTHR34308">
    <property type="entry name" value="COBALAMIN BIOSYNTHESIS PROTEIN CBIB"/>
    <property type="match status" value="1"/>
</dbReference>
<reference evidence="10 11" key="1">
    <citation type="submission" date="2020-08" db="EMBL/GenBank/DDBJ databases">
        <title>Genome public.</title>
        <authorList>
            <person name="Liu C."/>
            <person name="Sun Q."/>
        </authorList>
    </citation>
    <scope>NUCLEOTIDE SEQUENCE [LARGE SCALE GENOMIC DNA]</scope>
    <source>
        <strain evidence="10 11">NSJ-46</strain>
    </source>
</reference>
<keyword evidence="6 9" id="KW-0812">Transmembrane</keyword>